<evidence type="ECO:0000256" key="3">
    <source>
        <dbReference type="ARBA" id="ARBA00022603"/>
    </source>
</evidence>
<keyword evidence="1" id="KW-0963">Cytoplasm</keyword>
<keyword evidence="2" id="KW-0698">rRNA processing</keyword>
<feature type="non-terminal residue" evidence="8">
    <location>
        <position position="283"/>
    </location>
</feature>
<dbReference type="NCBIfam" id="TIGR00096">
    <property type="entry name" value="16S rRNA (cytidine(1402)-2'-O)-methyltransferase"/>
    <property type="match status" value="1"/>
</dbReference>
<dbReference type="CDD" id="cd11648">
    <property type="entry name" value="RsmI"/>
    <property type="match status" value="1"/>
</dbReference>
<evidence type="ECO:0000256" key="1">
    <source>
        <dbReference type="ARBA" id="ARBA00022490"/>
    </source>
</evidence>
<dbReference type="EMBL" id="UINC01096881">
    <property type="protein sequence ID" value="SVC54132.1"/>
    <property type="molecule type" value="Genomic_DNA"/>
</dbReference>
<feature type="region of interest" description="Disordered" evidence="6">
    <location>
        <begin position="1"/>
        <end position="29"/>
    </location>
</feature>
<dbReference type="SUPFAM" id="SSF53790">
    <property type="entry name" value="Tetrapyrrole methylase"/>
    <property type="match status" value="1"/>
</dbReference>
<dbReference type="InterPro" id="IPR014776">
    <property type="entry name" value="4pyrrole_Mease_sub2"/>
</dbReference>
<evidence type="ECO:0000256" key="5">
    <source>
        <dbReference type="ARBA" id="ARBA00022691"/>
    </source>
</evidence>
<feature type="compositionally biased region" description="Basic and acidic residues" evidence="6">
    <location>
        <begin position="1"/>
        <end position="12"/>
    </location>
</feature>
<evidence type="ECO:0000259" key="7">
    <source>
        <dbReference type="Pfam" id="PF00590"/>
    </source>
</evidence>
<dbReference type="PANTHER" id="PTHR46111">
    <property type="entry name" value="RIBOSOMAL RNA SMALL SUBUNIT METHYLTRANSFERASE I"/>
    <property type="match status" value="1"/>
</dbReference>
<keyword evidence="5" id="KW-0949">S-adenosyl-L-methionine</keyword>
<dbReference type="InterPro" id="IPR000878">
    <property type="entry name" value="4pyrrol_Mease"/>
</dbReference>
<evidence type="ECO:0000256" key="6">
    <source>
        <dbReference type="SAM" id="MobiDB-lite"/>
    </source>
</evidence>
<dbReference type="InterPro" id="IPR018063">
    <property type="entry name" value="SAM_MeTrfase_RsmI_CS"/>
</dbReference>
<dbReference type="Gene3D" id="3.30.950.10">
    <property type="entry name" value="Methyltransferase, Cobalt-precorrin-4 Transmethylase, Domain 2"/>
    <property type="match status" value="1"/>
</dbReference>
<reference evidence="8" key="1">
    <citation type="submission" date="2018-05" db="EMBL/GenBank/DDBJ databases">
        <authorList>
            <person name="Lanie J.A."/>
            <person name="Ng W.-L."/>
            <person name="Kazmierczak K.M."/>
            <person name="Andrzejewski T.M."/>
            <person name="Davidsen T.M."/>
            <person name="Wayne K.J."/>
            <person name="Tettelin H."/>
            <person name="Glass J.I."/>
            <person name="Rusch D."/>
            <person name="Podicherti R."/>
            <person name="Tsui H.-C.T."/>
            <person name="Winkler M.E."/>
        </authorList>
    </citation>
    <scope>NUCLEOTIDE SEQUENCE</scope>
</reference>
<evidence type="ECO:0000256" key="2">
    <source>
        <dbReference type="ARBA" id="ARBA00022552"/>
    </source>
</evidence>
<dbReference type="FunFam" id="3.40.1010.10:FF:000007">
    <property type="entry name" value="Ribosomal RNA small subunit methyltransferase I"/>
    <property type="match status" value="1"/>
</dbReference>
<gene>
    <name evidence="8" type="ORF">METZ01_LOCUS306986</name>
</gene>
<feature type="domain" description="Tetrapyrrole methylase" evidence="7">
    <location>
        <begin position="52"/>
        <end position="247"/>
    </location>
</feature>
<name>A0A382N2V8_9ZZZZ</name>
<sequence>MRRKNQPEDKSRNMTAMSASASSSPDRVSALTKYNRMGEGRKPEAHDFRPGLYIVATPIGNARDITLRALDLLACADIIACEDTRVTRKLLNIHNINRPTMAYHDHNAQKVRPRLLKHLNEGKIVALVSDAGTPLISDPGYRLVREVRDAGLNITALPGASAALAALASAGLPTDCFLFFGFLPARGAARRKSLAAVANAPATLVFYESAGRLAASLADMAAVLGERQAAVMRELTKKFEEARFGGLNNLASHYGDAGPPKGEIVVLVAPEKDTAGVLDQDAI</sequence>
<dbReference type="AlphaFoldDB" id="A0A382N2V8"/>
<evidence type="ECO:0000313" key="8">
    <source>
        <dbReference type="EMBL" id="SVC54132.1"/>
    </source>
</evidence>
<dbReference type="GO" id="GO:0032259">
    <property type="term" value="P:methylation"/>
    <property type="evidence" value="ECO:0007669"/>
    <property type="project" value="UniProtKB-KW"/>
</dbReference>
<accession>A0A382N2V8</accession>
<dbReference type="HAMAP" id="MF_01877">
    <property type="entry name" value="16SrRNA_methyltr_I"/>
    <property type="match status" value="1"/>
</dbReference>
<dbReference type="Pfam" id="PF00590">
    <property type="entry name" value="TP_methylase"/>
    <property type="match status" value="1"/>
</dbReference>
<dbReference type="InterPro" id="IPR035996">
    <property type="entry name" value="4pyrrol_Methylase_sf"/>
</dbReference>
<dbReference type="GO" id="GO:0006364">
    <property type="term" value="P:rRNA processing"/>
    <property type="evidence" value="ECO:0007669"/>
    <property type="project" value="UniProtKB-KW"/>
</dbReference>
<protein>
    <recommendedName>
        <fullName evidence="7">Tetrapyrrole methylase domain-containing protein</fullName>
    </recommendedName>
</protein>
<evidence type="ECO:0000256" key="4">
    <source>
        <dbReference type="ARBA" id="ARBA00022679"/>
    </source>
</evidence>
<dbReference type="GO" id="GO:0008168">
    <property type="term" value="F:methyltransferase activity"/>
    <property type="evidence" value="ECO:0007669"/>
    <property type="project" value="UniProtKB-KW"/>
</dbReference>
<organism evidence="8">
    <name type="scientific">marine metagenome</name>
    <dbReference type="NCBI Taxonomy" id="408172"/>
    <lineage>
        <taxon>unclassified sequences</taxon>
        <taxon>metagenomes</taxon>
        <taxon>ecological metagenomes</taxon>
    </lineage>
</organism>
<dbReference type="PROSITE" id="PS01296">
    <property type="entry name" value="RSMI"/>
    <property type="match status" value="1"/>
</dbReference>
<proteinExistence type="inferred from homology"/>
<dbReference type="FunFam" id="3.30.950.10:FF:000002">
    <property type="entry name" value="Ribosomal RNA small subunit methyltransferase I"/>
    <property type="match status" value="1"/>
</dbReference>
<dbReference type="Gene3D" id="3.40.1010.10">
    <property type="entry name" value="Cobalt-precorrin-4 Transmethylase, Domain 1"/>
    <property type="match status" value="1"/>
</dbReference>
<keyword evidence="4" id="KW-0808">Transferase</keyword>
<dbReference type="PIRSF" id="PIRSF005917">
    <property type="entry name" value="MTase_YraL"/>
    <property type="match status" value="1"/>
</dbReference>
<dbReference type="InterPro" id="IPR008189">
    <property type="entry name" value="rRNA_ssu_MeTfrase_I"/>
</dbReference>
<dbReference type="InterPro" id="IPR014777">
    <property type="entry name" value="4pyrrole_Mease_sub1"/>
</dbReference>
<keyword evidence="3" id="KW-0489">Methyltransferase</keyword>
<dbReference type="PANTHER" id="PTHR46111:SF1">
    <property type="entry name" value="RIBOSOMAL RNA SMALL SUBUNIT METHYLTRANSFERASE I"/>
    <property type="match status" value="1"/>
</dbReference>